<sequence>MGSWRSWLARRSHSICVILRSRVRVSLTQIIKYVFFFISRFNSLNNGLMQ</sequence>
<dbReference type="AlphaFoldDB" id="A0A426ZRS9"/>
<accession>A0A426ZRS9</accession>
<gene>
    <name evidence="1" type="ORF">B296_00019729</name>
</gene>
<evidence type="ECO:0000313" key="2">
    <source>
        <dbReference type="Proteomes" id="UP000287651"/>
    </source>
</evidence>
<protein>
    <submittedName>
        <fullName evidence="1">Uncharacterized protein</fullName>
    </submittedName>
</protein>
<dbReference type="EMBL" id="AMZH03005367">
    <property type="protein sequence ID" value="RRT66595.1"/>
    <property type="molecule type" value="Genomic_DNA"/>
</dbReference>
<name>A0A426ZRS9_ENSVE</name>
<organism evidence="1 2">
    <name type="scientific">Ensete ventricosum</name>
    <name type="common">Abyssinian banana</name>
    <name type="synonym">Musa ensete</name>
    <dbReference type="NCBI Taxonomy" id="4639"/>
    <lineage>
        <taxon>Eukaryota</taxon>
        <taxon>Viridiplantae</taxon>
        <taxon>Streptophyta</taxon>
        <taxon>Embryophyta</taxon>
        <taxon>Tracheophyta</taxon>
        <taxon>Spermatophyta</taxon>
        <taxon>Magnoliopsida</taxon>
        <taxon>Liliopsida</taxon>
        <taxon>Zingiberales</taxon>
        <taxon>Musaceae</taxon>
        <taxon>Ensete</taxon>
    </lineage>
</organism>
<reference evidence="1 2" key="1">
    <citation type="journal article" date="2014" name="Agronomy (Basel)">
        <title>A Draft Genome Sequence for Ensete ventricosum, the Drought-Tolerant Tree Against Hunger.</title>
        <authorList>
            <person name="Harrison J."/>
            <person name="Moore K.A."/>
            <person name="Paszkiewicz K."/>
            <person name="Jones T."/>
            <person name="Grant M."/>
            <person name="Ambacheew D."/>
            <person name="Muzemil S."/>
            <person name="Studholme D.J."/>
        </authorList>
    </citation>
    <scope>NUCLEOTIDE SEQUENCE [LARGE SCALE GENOMIC DNA]</scope>
</reference>
<comment type="caution">
    <text evidence="1">The sequence shown here is derived from an EMBL/GenBank/DDBJ whole genome shotgun (WGS) entry which is preliminary data.</text>
</comment>
<evidence type="ECO:0000313" key="1">
    <source>
        <dbReference type="EMBL" id="RRT66595.1"/>
    </source>
</evidence>
<proteinExistence type="predicted"/>
<dbReference type="Proteomes" id="UP000287651">
    <property type="component" value="Unassembled WGS sequence"/>
</dbReference>